<proteinExistence type="predicted"/>
<dbReference type="InterPro" id="IPR036770">
    <property type="entry name" value="Ankyrin_rpt-contain_sf"/>
</dbReference>
<reference evidence="2 3" key="2">
    <citation type="submission" date="2016-08" db="EMBL/GenBank/DDBJ databases">
        <title>Pervasive Adenine N6-methylation of Active Genes in Fungi.</title>
        <authorList>
            <consortium name="DOE Joint Genome Institute"/>
            <person name="Mondo S.J."/>
            <person name="Dannebaum R.O."/>
            <person name="Kuo R.C."/>
            <person name="Labutti K."/>
            <person name="Haridas S."/>
            <person name="Kuo A."/>
            <person name="Salamov A."/>
            <person name="Ahrendt S.R."/>
            <person name="Lipzen A."/>
            <person name="Sullivan W."/>
            <person name="Andreopoulos W.B."/>
            <person name="Clum A."/>
            <person name="Lindquist E."/>
            <person name="Daum C."/>
            <person name="Ramamoorthy G.K."/>
            <person name="Gryganskyi A."/>
            <person name="Culley D."/>
            <person name="Magnuson J.K."/>
            <person name="James T.Y."/>
            <person name="O'Malley M.A."/>
            <person name="Stajich J.E."/>
            <person name="Spatafora J.W."/>
            <person name="Visel A."/>
            <person name="Grigoriev I.V."/>
        </authorList>
    </citation>
    <scope>NUCLEOTIDE SEQUENCE [LARGE SCALE GENOMIC DNA]</scope>
    <source>
        <strain evidence="3">finn</strain>
    </source>
</reference>
<dbReference type="PROSITE" id="PS50088">
    <property type="entry name" value="ANK_REPEAT"/>
    <property type="match status" value="1"/>
</dbReference>
<evidence type="ECO:0000256" key="1">
    <source>
        <dbReference type="PROSITE-ProRule" id="PRU00023"/>
    </source>
</evidence>
<reference evidence="2 3" key="1">
    <citation type="submission" date="2016-08" db="EMBL/GenBank/DDBJ databases">
        <title>Genomes of anaerobic fungi encode conserved fungal cellulosomes for biomass hydrolysis.</title>
        <authorList>
            <consortium name="DOE Joint Genome Institute"/>
            <person name="Haitjema C.H."/>
            <person name="Gilmore S.P."/>
            <person name="Henske J.K."/>
            <person name="Solomon K.V."/>
            <person name="De Groot R."/>
            <person name="Kuo A."/>
            <person name="Mondo S.J."/>
            <person name="Salamov A.A."/>
            <person name="Labutti K."/>
            <person name="Zhao Z."/>
            <person name="Chiniquy J."/>
            <person name="Barry K."/>
            <person name="Brewer H.M."/>
            <person name="Purvine S.O."/>
            <person name="Wright A.T."/>
            <person name="Boxma B."/>
            <person name="Van Alen T."/>
            <person name="Hackstein J.H."/>
            <person name="Baker S.E."/>
            <person name="Grigoriev I.V."/>
            <person name="O'Malley M.A."/>
        </authorList>
    </citation>
    <scope>NUCLEOTIDE SEQUENCE [LARGE SCALE GENOMIC DNA]</scope>
    <source>
        <strain evidence="3">finn</strain>
    </source>
</reference>
<sequence>MLRQPLQQNVVFNIQPPQLQEQPIQPQINISREQETPEIIQNKLDSILEQSPNSIRKYLKKRNIDLATINLNRNPLIKGIQEEYPIEKLHSLLKNFSSFKNKKQITKTDIEIIKYEIELNKKINCILSTNQLEDLKQFLEKESINLNFFRNDNNPLIYAIKNGISFKLIDYLLQHNVNINFHLWNGSTPLTEAAITNNKKVFNLLLKKGANNITLI</sequence>
<keyword evidence="3" id="KW-1185">Reference proteome</keyword>
<feature type="repeat" description="ANK" evidence="1">
    <location>
        <begin position="185"/>
        <end position="211"/>
    </location>
</feature>
<dbReference type="Gene3D" id="1.25.40.20">
    <property type="entry name" value="Ankyrin repeat-containing domain"/>
    <property type="match status" value="1"/>
</dbReference>
<dbReference type="EMBL" id="MCFH01000003">
    <property type="protein sequence ID" value="ORX59168.1"/>
    <property type="molecule type" value="Genomic_DNA"/>
</dbReference>
<gene>
    <name evidence="2" type="ORF">BCR36DRAFT_401789</name>
</gene>
<name>A0A1Y1VL24_9FUNG</name>
<keyword evidence="1" id="KW-0040">ANK repeat</keyword>
<dbReference type="SMART" id="SM00248">
    <property type="entry name" value="ANK"/>
    <property type="match status" value="2"/>
</dbReference>
<dbReference type="AlphaFoldDB" id="A0A1Y1VL24"/>
<dbReference type="InterPro" id="IPR002110">
    <property type="entry name" value="Ankyrin_rpt"/>
</dbReference>
<dbReference type="Pfam" id="PF12796">
    <property type="entry name" value="Ank_2"/>
    <property type="match status" value="1"/>
</dbReference>
<dbReference type="OrthoDB" id="2149185at2759"/>
<dbReference type="Proteomes" id="UP000193719">
    <property type="component" value="Unassembled WGS sequence"/>
</dbReference>
<comment type="caution">
    <text evidence="2">The sequence shown here is derived from an EMBL/GenBank/DDBJ whole genome shotgun (WGS) entry which is preliminary data.</text>
</comment>
<evidence type="ECO:0000313" key="3">
    <source>
        <dbReference type="Proteomes" id="UP000193719"/>
    </source>
</evidence>
<protein>
    <submittedName>
        <fullName evidence="2">Uncharacterized protein</fullName>
    </submittedName>
</protein>
<organism evidence="2 3">
    <name type="scientific">Piromyces finnis</name>
    <dbReference type="NCBI Taxonomy" id="1754191"/>
    <lineage>
        <taxon>Eukaryota</taxon>
        <taxon>Fungi</taxon>
        <taxon>Fungi incertae sedis</taxon>
        <taxon>Chytridiomycota</taxon>
        <taxon>Chytridiomycota incertae sedis</taxon>
        <taxon>Neocallimastigomycetes</taxon>
        <taxon>Neocallimastigales</taxon>
        <taxon>Neocallimastigaceae</taxon>
        <taxon>Piromyces</taxon>
    </lineage>
</organism>
<dbReference type="SUPFAM" id="SSF48403">
    <property type="entry name" value="Ankyrin repeat"/>
    <property type="match status" value="1"/>
</dbReference>
<accession>A0A1Y1VL24</accession>
<dbReference type="PROSITE" id="PS50297">
    <property type="entry name" value="ANK_REP_REGION"/>
    <property type="match status" value="1"/>
</dbReference>
<evidence type="ECO:0000313" key="2">
    <source>
        <dbReference type="EMBL" id="ORX59168.1"/>
    </source>
</evidence>